<proteinExistence type="predicted"/>
<reference evidence="1 2" key="1">
    <citation type="journal article" date="2013" name="Genome Announc.">
        <title>Complete Genome of Bacillus subtilis Myophage Grass.</title>
        <authorList>
            <person name="Miller S.Y."/>
            <person name="Colquhoun J.M."/>
            <person name="Perl A.L."/>
            <person name="Chamakura K.R."/>
            <person name="Kuty Everett G.F."/>
        </authorList>
    </citation>
    <scope>NUCLEOTIDE SEQUENCE [LARGE SCALE GENOMIC DNA]</scope>
</reference>
<evidence type="ECO:0000313" key="1">
    <source>
        <dbReference type="EMBL" id="AGY47486.1"/>
    </source>
</evidence>
<name>U5PUS3_BPGRA</name>
<keyword evidence="2" id="KW-1185">Reference proteome</keyword>
<dbReference type="Proteomes" id="UP000017648">
    <property type="component" value="Segment"/>
</dbReference>
<organismHost>
    <name type="scientific">Bacillus subtilis</name>
    <dbReference type="NCBI Taxonomy" id="1423"/>
</organismHost>
<gene>
    <name evidence="1" type="ORF">Grass_221</name>
</gene>
<evidence type="ECO:0000313" key="2">
    <source>
        <dbReference type="Proteomes" id="UP000017648"/>
    </source>
</evidence>
<dbReference type="RefSeq" id="YP_008771587.1">
    <property type="nucleotide sequence ID" value="NC_022771.1"/>
</dbReference>
<dbReference type="EMBL" id="KF669652">
    <property type="protein sequence ID" value="AGY47486.1"/>
    <property type="molecule type" value="Genomic_DNA"/>
</dbReference>
<accession>U5PUS3</accession>
<protein>
    <submittedName>
        <fullName evidence="1">Uncharacterized protein</fullName>
    </submittedName>
</protein>
<organism evidence="1 2">
    <name type="scientific">Bacillus phage Grass</name>
    <dbReference type="NCBI Taxonomy" id="1406785"/>
    <lineage>
        <taxon>Viruses</taxon>
        <taxon>Duplodnaviria</taxon>
        <taxon>Heunggongvirae</taxon>
        <taxon>Uroviricota</taxon>
        <taxon>Caudoviricetes</taxon>
        <taxon>Herelleviridae</taxon>
        <taxon>Bastillevirinae</taxon>
        <taxon>Nitunavirus</taxon>
        <taxon>Nitunavirus grass</taxon>
    </lineage>
</organism>
<dbReference type="GeneID" id="17960145"/>
<sequence>MIFNRSNPAPKDTEVGQIVTNLLHTSFFTGYRTDSGYYYRTRQKNTTEAGRIETRDDVITLFQRVDQEITNNFPAWGAWDRSSGNVYLFSIVHGDVLTVRKGKVIQLEEPAMPFFTKASFLSYIDNLNV</sequence>
<dbReference type="KEGG" id="vg:17960145"/>